<evidence type="ECO:0000313" key="2">
    <source>
        <dbReference type="Proteomes" id="UP001353858"/>
    </source>
</evidence>
<gene>
    <name evidence="1" type="ORF">RN001_005973</name>
</gene>
<reference evidence="2" key="1">
    <citation type="submission" date="2023-01" db="EMBL/GenBank/DDBJ databases">
        <title>Key to firefly adult light organ development and bioluminescence: homeobox transcription factors regulate luciferase expression and transportation to peroxisome.</title>
        <authorList>
            <person name="Fu X."/>
        </authorList>
    </citation>
    <scope>NUCLEOTIDE SEQUENCE [LARGE SCALE GENOMIC DNA]</scope>
</reference>
<keyword evidence="2" id="KW-1185">Reference proteome</keyword>
<dbReference type="SUPFAM" id="SSF56349">
    <property type="entry name" value="DNA breaking-rejoining enzymes"/>
    <property type="match status" value="1"/>
</dbReference>
<dbReference type="InterPro" id="IPR011010">
    <property type="entry name" value="DNA_brk_join_enz"/>
</dbReference>
<name>A0AAN7PD12_9COLE</name>
<dbReference type="Proteomes" id="UP001353858">
    <property type="component" value="Unassembled WGS sequence"/>
</dbReference>
<accession>A0AAN7PD12</accession>
<dbReference type="EMBL" id="JARPUR010000002">
    <property type="protein sequence ID" value="KAK4882654.1"/>
    <property type="molecule type" value="Genomic_DNA"/>
</dbReference>
<protein>
    <submittedName>
        <fullName evidence="1">Uncharacterized protein</fullName>
    </submittedName>
</protein>
<organism evidence="1 2">
    <name type="scientific">Aquatica leii</name>
    <dbReference type="NCBI Taxonomy" id="1421715"/>
    <lineage>
        <taxon>Eukaryota</taxon>
        <taxon>Metazoa</taxon>
        <taxon>Ecdysozoa</taxon>
        <taxon>Arthropoda</taxon>
        <taxon>Hexapoda</taxon>
        <taxon>Insecta</taxon>
        <taxon>Pterygota</taxon>
        <taxon>Neoptera</taxon>
        <taxon>Endopterygota</taxon>
        <taxon>Coleoptera</taxon>
        <taxon>Polyphaga</taxon>
        <taxon>Elateriformia</taxon>
        <taxon>Elateroidea</taxon>
        <taxon>Lampyridae</taxon>
        <taxon>Luciolinae</taxon>
        <taxon>Aquatica</taxon>
    </lineage>
</organism>
<comment type="caution">
    <text evidence="1">The sequence shown here is derived from an EMBL/GenBank/DDBJ whole genome shotgun (WGS) entry which is preliminary data.</text>
</comment>
<evidence type="ECO:0000313" key="1">
    <source>
        <dbReference type="EMBL" id="KAK4882654.1"/>
    </source>
</evidence>
<sequence length="186" mass="21421">MSDEDIQWTPPELRELAIAAINNLLPEKSKNMYEKEYEKFMAWCATKNVTIVTENVTIAFFETISKQYKSSTLWKIYSMLRSVLNIRQNIDISKFLAGYEPKKSHILEYAYIEAFVKEAPDCDYLAVKFVLIMGYSGACRRDELANLSIKYKADSVFVAISNTKTKHTNVFLYIIDNAVVQSNQLV</sequence>
<dbReference type="GO" id="GO:0003677">
    <property type="term" value="F:DNA binding"/>
    <property type="evidence" value="ECO:0007669"/>
    <property type="project" value="InterPro"/>
</dbReference>
<dbReference type="AlphaFoldDB" id="A0AAN7PD12"/>
<proteinExistence type="predicted"/>